<evidence type="ECO:0000256" key="1">
    <source>
        <dbReference type="ARBA" id="ARBA00001946"/>
    </source>
</evidence>
<dbReference type="InterPro" id="IPR020084">
    <property type="entry name" value="NUDIX_hydrolase_CS"/>
</dbReference>
<keyword evidence="6" id="KW-0227">DNA damage</keyword>
<dbReference type="GO" id="GO:0046872">
    <property type="term" value="F:metal ion binding"/>
    <property type="evidence" value="ECO:0007669"/>
    <property type="project" value="UniProtKB-KW"/>
</dbReference>
<keyword evidence="9" id="KW-0234">DNA repair</keyword>
<dbReference type="InterPro" id="IPR029119">
    <property type="entry name" value="MutY_C"/>
</dbReference>
<dbReference type="Pfam" id="PF14815">
    <property type="entry name" value="NUDIX_4"/>
    <property type="match status" value="1"/>
</dbReference>
<dbReference type="GO" id="GO:0044716">
    <property type="term" value="F:8-oxo-GDP phosphatase activity"/>
    <property type="evidence" value="ECO:0007669"/>
    <property type="project" value="TreeGrafter"/>
</dbReference>
<name>A0A382K007_9ZZZZ</name>
<accession>A0A382K007</accession>
<dbReference type="CDD" id="cd03425">
    <property type="entry name" value="NUDIX_MutT_NudA_like"/>
    <property type="match status" value="1"/>
</dbReference>
<comment type="cofactor">
    <cofactor evidence="1">
        <name>Mg(2+)</name>
        <dbReference type="ChEBI" id="CHEBI:18420"/>
    </cofactor>
</comment>
<dbReference type="SUPFAM" id="SSF55811">
    <property type="entry name" value="Nudix"/>
    <property type="match status" value="1"/>
</dbReference>
<evidence type="ECO:0000256" key="8">
    <source>
        <dbReference type="ARBA" id="ARBA00022842"/>
    </source>
</evidence>
<evidence type="ECO:0000256" key="4">
    <source>
        <dbReference type="ARBA" id="ARBA00022705"/>
    </source>
</evidence>
<dbReference type="PROSITE" id="PS51462">
    <property type="entry name" value="NUDIX"/>
    <property type="match status" value="1"/>
</dbReference>
<dbReference type="GO" id="GO:0044715">
    <property type="term" value="F:8-oxo-dGDP phosphatase activity"/>
    <property type="evidence" value="ECO:0007669"/>
    <property type="project" value="TreeGrafter"/>
</dbReference>
<evidence type="ECO:0000256" key="11">
    <source>
        <dbReference type="ARBA" id="ARBA00038905"/>
    </source>
</evidence>
<dbReference type="PANTHER" id="PTHR47707:SF1">
    <property type="entry name" value="NUDIX HYDROLASE FAMILY PROTEIN"/>
    <property type="match status" value="1"/>
</dbReference>
<dbReference type="EC" id="3.6.1.55" evidence="11"/>
<sequence length="128" mass="14557">VGNNKLKVTAAVLAMDGKFLIAKRKKDDVLGGLWEFPGGKIEDGETAEECLAREIKEELDITIEVGELITSNRHKYPHGYFELIAYRVKYISGEIVLNDHDDFKWVTVDEMDNFEFPPADISIIKELK</sequence>
<evidence type="ECO:0000256" key="6">
    <source>
        <dbReference type="ARBA" id="ARBA00022763"/>
    </source>
</evidence>
<comment type="similarity">
    <text evidence="2">Belongs to the Nudix hydrolase family.</text>
</comment>
<dbReference type="GO" id="GO:0006281">
    <property type="term" value="P:DNA repair"/>
    <property type="evidence" value="ECO:0007669"/>
    <property type="project" value="UniProtKB-KW"/>
</dbReference>
<evidence type="ECO:0000256" key="7">
    <source>
        <dbReference type="ARBA" id="ARBA00022801"/>
    </source>
</evidence>
<comment type="catalytic activity">
    <reaction evidence="10">
        <text>8-oxo-dGTP + H2O = 8-oxo-dGMP + diphosphate + H(+)</text>
        <dbReference type="Rhea" id="RHEA:31575"/>
        <dbReference type="ChEBI" id="CHEBI:15377"/>
        <dbReference type="ChEBI" id="CHEBI:15378"/>
        <dbReference type="ChEBI" id="CHEBI:33019"/>
        <dbReference type="ChEBI" id="CHEBI:63224"/>
        <dbReference type="ChEBI" id="CHEBI:77896"/>
        <dbReference type="EC" id="3.6.1.55"/>
    </reaction>
</comment>
<dbReference type="EMBL" id="UINC01077555">
    <property type="protein sequence ID" value="SVC17780.1"/>
    <property type="molecule type" value="Genomic_DNA"/>
</dbReference>
<keyword evidence="5" id="KW-0479">Metal-binding</keyword>
<protein>
    <recommendedName>
        <fullName evidence="11">8-oxo-dGTP diphosphatase</fullName>
        <ecNumber evidence="11">3.6.1.55</ecNumber>
    </recommendedName>
</protein>
<keyword evidence="8" id="KW-0460">Magnesium</keyword>
<dbReference type="GO" id="GO:0035539">
    <property type="term" value="F:8-oxo-7,8-dihydrodeoxyguanosine triphosphate pyrophosphatase activity"/>
    <property type="evidence" value="ECO:0007669"/>
    <property type="project" value="UniProtKB-EC"/>
</dbReference>
<evidence type="ECO:0000256" key="5">
    <source>
        <dbReference type="ARBA" id="ARBA00022723"/>
    </source>
</evidence>
<organism evidence="13">
    <name type="scientific">marine metagenome</name>
    <dbReference type="NCBI Taxonomy" id="408172"/>
    <lineage>
        <taxon>unclassified sequences</taxon>
        <taxon>metagenomes</taxon>
        <taxon>ecological metagenomes</taxon>
    </lineage>
</organism>
<keyword evidence="4" id="KW-0235">DNA replication</keyword>
<dbReference type="Gene3D" id="3.90.79.10">
    <property type="entry name" value="Nucleoside Triphosphate Pyrophosphohydrolase"/>
    <property type="match status" value="1"/>
</dbReference>
<dbReference type="GO" id="GO:0008413">
    <property type="term" value="F:8-oxo-7,8-dihydroguanosine triphosphate pyrophosphatase activity"/>
    <property type="evidence" value="ECO:0007669"/>
    <property type="project" value="InterPro"/>
</dbReference>
<dbReference type="AlphaFoldDB" id="A0A382K007"/>
<keyword evidence="7" id="KW-0378">Hydrolase</keyword>
<reference evidence="13" key="1">
    <citation type="submission" date="2018-05" db="EMBL/GenBank/DDBJ databases">
        <authorList>
            <person name="Lanie J.A."/>
            <person name="Ng W.-L."/>
            <person name="Kazmierczak K.M."/>
            <person name="Andrzejewski T.M."/>
            <person name="Davidsen T.M."/>
            <person name="Wayne K.J."/>
            <person name="Tettelin H."/>
            <person name="Glass J.I."/>
            <person name="Rusch D."/>
            <person name="Podicherti R."/>
            <person name="Tsui H.-C.T."/>
            <person name="Winkler M.E."/>
        </authorList>
    </citation>
    <scope>NUCLEOTIDE SEQUENCE</scope>
</reference>
<dbReference type="InterPro" id="IPR015797">
    <property type="entry name" value="NUDIX_hydrolase-like_dom_sf"/>
</dbReference>
<dbReference type="InterPro" id="IPR020476">
    <property type="entry name" value="Nudix_hydrolase"/>
</dbReference>
<dbReference type="PRINTS" id="PR00502">
    <property type="entry name" value="NUDIXFAMILY"/>
</dbReference>
<evidence type="ECO:0000256" key="9">
    <source>
        <dbReference type="ARBA" id="ARBA00023204"/>
    </source>
</evidence>
<dbReference type="InterPro" id="IPR003561">
    <property type="entry name" value="Mutator_MutT"/>
</dbReference>
<evidence type="ECO:0000259" key="12">
    <source>
        <dbReference type="PROSITE" id="PS51462"/>
    </source>
</evidence>
<proteinExistence type="inferred from homology"/>
<dbReference type="NCBIfam" id="TIGR00586">
    <property type="entry name" value="mutt"/>
    <property type="match status" value="1"/>
</dbReference>
<feature type="non-terminal residue" evidence="13">
    <location>
        <position position="1"/>
    </location>
</feature>
<dbReference type="GO" id="GO:0006260">
    <property type="term" value="P:DNA replication"/>
    <property type="evidence" value="ECO:0007669"/>
    <property type="project" value="UniProtKB-KW"/>
</dbReference>
<evidence type="ECO:0000256" key="3">
    <source>
        <dbReference type="ARBA" id="ARBA00022457"/>
    </source>
</evidence>
<dbReference type="PANTHER" id="PTHR47707">
    <property type="entry name" value="8-OXO-DGTP DIPHOSPHATASE"/>
    <property type="match status" value="1"/>
</dbReference>
<evidence type="ECO:0000256" key="2">
    <source>
        <dbReference type="ARBA" id="ARBA00005582"/>
    </source>
</evidence>
<dbReference type="InterPro" id="IPR047127">
    <property type="entry name" value="MutT-like"/>
</dbReference>
<evidence type="ECO:0000313" key="13">
    <source>
        <dbReference type="EMBL" id="SVC17780.1"/>
    </source>
</evidence>
<gene>
    <name evidence="13" type="ORF">METZ01_LOCUS270634</name>
</gene>
<feature type="domain" description="Nudix hydrolase" evidence="12">
    <location>
        <begin position="3"/>
        <end position="128"/>
    </location>
</feature>
<dbReference type="PROSITE" id="PS00893">
    <property type="entry name" value="NUDIX_BOX"/>
    <property type="match status" value="1"/>
</dbReference>
<keyword evidence="3" id="KW-0515">Mutator protein</keyword>
<evidence type="ECO:0000256" key="10">
    <source>
        <dbReference type="ARBA" id="ARBA00035861"/>
    </source>
</evidence>
<dbReference type="InterPro" id="IPR000086">
    <property type="entry name" value="NUDIX_hydrolase_dom"/>
</dbReference>